<organism evidence="2 3">
    <name type="scientific">Halopseudomonas phragmitis</name>
    <dbReference type="NCBI Taxonomy" id="1931241"/>
    <lineage>
        <taxon>Bacteria</taxon>
        <taxon>Pseudomonadati</taxon>
        <taxon>Pseudomonadota</taxon>
        <taxon>Gammaproteobacteria</taxon>
        <taxon>Pseudomonadales</taxon>
        <taxon>Pseudomonadaceae</taxon>
        <taxon>Halopseudomonas</taxon>
    </lineage>
</organism>
<reference evidence="2 3" key="1">
    <citation type="submission" date="2017-03" db="EMBL/GenBank/DDBJ databases">
        <title>Complete genome sequence of the novel DNRA strain Pseudomonas sp. S-6-2 isolated from Chinese polluted river sediment. Journal of Biotechnology.</title>
        <authorList>
            <person name="Li J."/>
            <person name="Xiang F."/>
            <person name="Wang L."/>
            <person name="Xi L."/>
            <person name="Liu J."/>
        </authorList>
    </citation>
    <scope>NUCLEOTIDE SEQUENCE [LARGE SCALE GENOMIC DNA]</scope>
    <source>
        <strain evidence="2 3">S-6-2</strain>
    </source>
</reference>
<dbReference type="RefSeq" id="WP_080048142.1">
    <property type="nucleotide sequence ID" value="NZ_CP020100.1"/>
</dbReference>
<dbReference type="STRING" id="1931241.BVH74_00300"/>
<name>A0A1V0B040_9GAMM</name>
<gene>
    <name evidence="2" type="ORF">BVH74_00300</name>
</gene>
<dbReference type="Pfam" id="PF14238">
    <property type="entry name" value="DUF4340"/>
    <property type="match status" value="1"/>
</dbReference>
<evidence type="ECO:0000313" key="3">
    <source>
        <dbReference type="Proteomes" id="UP000243488"/>
    </source>
</evidence>
<dbReference type="InterPro" id="IPR025641">
    <property type="entry name" value="DUF4340"/>
</dbReference>
<feature type="domain" description="DUF4340" evidence="1">
    <location>
        <begin position="70"/>
        <end position="251"/>
    </location>
</feature>
<evidence type="ECO:0000259" key="1">
    <source>
        <dbReference type="Pfam" id="PF14238"/>
    </source>
</evidence>
<dbReference type="EMBL" id="CP020100">
    <property type="protein sequence ID" value="AQZ93302.1"/>
    <property type="molecule type" value="Genomic_DNA"/>
</dbReference>
<proteinExistence type="predicted"/>
<evidence type="ECO:0000313" key="2">
    <source>
        <dbReference type="EMBL" id="AQZ93302.1"/>
    </source>
</evidence>
<dbReference type="Proteomes" id="UP000243488">
    <property type="component" value="Chromosome"/>
</dbReference>
<accession>A0A1V0B040</accession>
<protein>
    <recommendedName>
        <fullName evidence="1">DUF4340 domain-containing protein</fullName>
    </recommendedName>
</protein>
<dbReference type="AlphaFoldDB" id="A0A1V0B040"/>
<dbReference type="KEGG" id="ppha:BVH74_00300"/>
<sequence length="329" mass="36358">MRNKLIIVTAIVSLVLVALTLQMRSSDRVADLESRPMLDEAQLALLGQAEWISLARADQVVELRRDQNGWGVPVHDQFPVLRERLAALLTALRGARILEAKTANPEHHARLGLDDQASGDNSLKVVLGAGDNQLGLIFGEAAGSGQLMRFAGQDQVWLLSRPLGMSLSSHDWLDLKVVELPMELAASARWAHADGDVLALEKAGEGDYNFRIAGLAPEQQQGNERWINSMVLALLDLRAQSVALRDSLELDQPKLRMTVTTWAGTELQAALYELAGRYWVVIESFAQEPSESEQIRVNADSRWAFQIGIGQMENLNKRQADIIRTAVDE</sequence>
<keyword evidence="3" id="KW-1185">Reference proteome</keyword>